<evidence type="ECO:0000256" key="1">
    <source>
        <dbReference type="SAM" id="Phobius"/>
    </source>
</evidence>
<proteinExistence type="predicted"/>
<keyword evidence="1" id="KW-1133">Transmembrane helix</keyword>
<organism evidence="2">
    <name type="scientific">hydrothermal vent metagenome</name>
    <dbReference type="NCBI Taxonomy" id="652676"/>
    <lineage>
        <taxon>unclassified sequences</taxon>
        <taxon>metagenomes</taxon>
        <taxon>ecological metagenomes</taxon>
    </lineage>
</organism>
<dbReference type="EMBL" id="UOFJ01000720">
    <property type="protein sequence ID" value="VAW73564.1"/>
    <property type="molecule type" value="Genomic_DNA"/>
</dbReference>
<accession>A0A3B0YXD5</accession>
<gene>
    <name evidence="2" type="ORF">MNBD_GAMMA10-852</name>
</gene>
<evidence type="ECO:0000313" key="2">
    <source>
        <dbReference type="EMBL" id="VAW73564.1"/>
    </source>
</evidence>
<sequence length="212" mass="23671">MPVKKTPAEAQAVGEPPASIAVLNLFGQQATFPVNLYLVSIIVVLVCGLVAMDFISRGGISQTIQKVMSGSYSTLTDSGAQKNTAPTRIYQFWTPGVETWPSVLHSCEIDAKNDTNKIAQCKKDMLRWETGHSTDHPTLKKFGQALKDKLNLPGFTRYEVTGSGQYITEIKGWMWKIILPDDNKLNEKLFLEVYKSHFKRGDVKIEKHIIGE</sequence>
<dbReference type="AlphaFoldDB" id="A0A3B0YXD5"/>
<reference evidence="2" key="1">
    <citation type="submission" date="2018-06" db="EMBL/GenBank/DDBJ databases">
        <authorList>
            <person name="Zhirakovskaya E."/>
        </authorList>
    </citation>
    <scope>NUCLEOTIDE SEQUENCE</scope>
</reference>
<feature type="transmembrane region" description="Helical" evidence="1">
    <location>
        <begin position="34"/>
        <end position="55"/>
    </location>
</feature>
<name>A0A3B0YXD5_9ZZZZ</name>
<protein>
    <submittedName>
        <fullName evidence="2">Uncharacterized protein</fullName>
    </submittedName>
</protein>
<keyword evidence="1" id="KW-0812">Transmembrane</keyword>
<keyword evidence="1" id="KW-0472">Membrane</keyword>